<sequence length="338" mass="37054">MGGDRDGGDGLGNHLPDYEQPAPTISDSNSHPTNEETTTAPTSDTTASSSGEFIPSLESSSIADTTNVPEVEDSSLQELPSETSSIPNSTEPMQNSDSVVTESSSISQSLSDITQTIPEKMESASFSSIPNPSHPTELDSSPYSSSEFIEKFGETTDLISGSRILLMLHSGHGTAVFSKQNITVTLQENSLSTYNIQQSDELQITIERLGNYSFRFLFWINDYSVNELPQICYKIPYQATSKDSQFSISHSSGETIPVQSYDSKKSILTFTSNRTGTFTINETSTLSSSDNSESKVESKIIETEAANASYQNKRLVLFFSIILFLFVIISFIVKKRRK</sequence>
<evidence type="ECO:0000313" key="3">
    <source>
        <dbReference type="EMBL" id="HIR88170.1"/>
    </source>
</evidence>
<reference evidence="3" key="2">
    <citation type="journal article" date="2021" name="PeerJ">
        <title>Extensive microbial diversity within the chicken gut microbiome revealed by metagenomics and culture.</title>
        <authorList>
            <person name="Gilroy R."/>
            <person name="Ravi A."/>
            <person name="Getino M."/>
            <person name="Pursley I."/>
            <person name="Horton D.L."/>
            <person name="Alikhan N.F."/>
            <person name="Baker D."/>
            <person name="Gharbi K."/>
            <person name="Hall N."/>
            <person name="Watson M."/>
            <person name="Adriaenssens E.M."/>
            <person name="Foster-Nyarko E."/>
            <person name="Jarju S."/>
            <person name="Secka A."/>
            <person name="Antonio M."/>
            <person name="Oren A."/>
            <person name="Chaudhuri R.R."/>
            <person name="La Ragione R."/>
            <person name="Hildebrand F."/>
            <person name="Pallen M.J."/>
        </authorList>
    </citation>
    <scope>NUCLEOTIDE SEQUENCE</scope>
    <source>
        <strain evidence="3">ChiW13-3771</strain>
    </source>
</reference>
<feature type="compositionally biased region" description="Low complexity" evidence="1">
    <location>
        <begin position="96"/>
        <end position="115"/>
    </location>
</feature>
<reference evidence="3" key="1">
    <citation type="submission" date="2020-10" db="EMBL/GenBank/DDBJ databases">
        <authorList>
            <person name="Gilroy R."/>
        </authorList>
    </citation>
    <scope>NUCLEOTIDE SEQUENCE</scope>
    <source>
        <strain evidence="3">ChiW13-3771</strain>
    </source>
</reference>
<proteinExistence type="predicted"/>
<keyword evidence="2" id="KW-1133">Transmembrane helix</keyword>
<dbReference type="AlphaFoldDB" id="A0A9D1JCW1"/>
<feature type="compositionally biased region" description="Polar residues" evidence="1">
    <location>
        <begin position="76"/>
        <end position="95"/>
    </location>
</feature>
<gene>
    <name evidence="3" type="ORF">IAC96_04390</name>
</gene>
<feature type="region of interest" description="Disordered" evidence="1">
    <location>
        <begin position="1"/>
        <end position="143"/>
    </location>
</feature>
<feature type="transmembrane region" description="Helical" evidence="2">
    <location>
        <begin position="315"/>
        <end position="333"/>
    </location>
</feature>
<keyword evidence="2" id="KW-0812">Transmembrane</keyword>
<feature type="compositionally biased region" description="Low complexity" evidence="1">
    <location>
        <begin position="35"/>
        <end position="50"/>
    </location>
</feature>
<evidence type="ECO:0000256" key="1">
    <source>
        <dbReference type="SAM" id="MobiDB-lite"/>
    </source>
</evidence>
<name>A0A9D1JCW1_9FIRM</name>
<dbReference type="EMBL" id="DVHN01000051">
    <property type="protein sequence ID" value="HIR88170.1"/>
    <property type="molecule type" value="Genomic_DNA"/>
</dbReference>
<dbReference type="Proteomes" id="UP000824201">
    <property type="component" value="Unassembled WGS sequence"/>
</dbReference>
<organism evidence="3 4">
    <name type="scientific">Candidatus Fimimorpha faecalis</name>
    <dbReference type="NCBI Taxonomy" id="2840824"/>
    <lineage>
        <taxon>Bacteria</taxon>
        <taxon>Bacillati</taxon>
        <taxon>Bacillota</taxon>
        <taxon>Clostridia</taxon>
        <taxon>Eubacteriales</taxon>
        <taxon>Candidatus Fimimorpha</taxon>
    </lineage>
</organism>
<evidence type="ECO:0000313" key="4">
    <source>
        <dbReference type="Proteomes" id="UP000824201"/>
    </source>
</evidence>
<evidence type="ECO:0000256" key="2">
    <source>
        <dbReference type="SAM" id="Phobius"/>
    </source>
</evidence>
<comment type="caution">
    <text evidence="3">The sequence shown here is derived from an EMBL/GenBank/DDBJ whole genome shotgun (WGS) entry which is preliminary data.</text>
</comment>
<feature type="compositionally biased region" description="Polar residues" evidence="1">
    <location>
        <begin position="57"/>
        <end position="69"/>
    </location>
</feature>
<protein>
    <submittedName>
        <fullName evidence="3">Uncharacterized protein</fullName>
    </submittedName>
</protein>
<accession>A0A9D1JCW1</accession>
<keyword evidence="2" id="KW-0472">Membrane</keyword>